<comment type="caution">
    <text evidence="1">The sequence shown here is derived from an EMBL/GenBank/DDBJ whole genome shotgun (WGS) entry which is preliminary data.</text>
</comment>
<dbReference type="Pfam" id="PF09986">
    <property type="entry name" value="DUF2225"/>
    <property type="match status" value="1"/>
</dbReference>
<dbReference type="Proteomes" id="UP000279446">
    <property type="component" value="Unassembled WGS sequence"/>
</dbReference>
<dbReference type="Gene3D" id="1.25.40.10">
    <property type="entry name" value="Tetratricopeptide repeat domain"/>
    <property type="match status" value="1"/>
</dbReference>
<organism evidence="1 2">
    <name type="scientific">Paenibacillus anaericanus</name>
    <dbReference type="NCBI Taxonomy" id="170367"/>
    <lineage>
        <taxon>Bacteria</taxon>
        <taxon>Bacillati</taxon>
        <taxon>Bacillota</taxon>
        <taxon>Bacilli</taxon>
        <taxon>Bacillales</taxon>
        <taxon>Paenibacillaceae</taxon>
        <taxon>Paenibacillus</taxon>
    </lineage>
</organism>
<evidence type="ECO:0000313" key="1">
    <source>
        <dbReference type="EMBL" id="RUT48730.1"/>
    </source>
</evidence>
<gene>
    <name evidence="1" type="ORF">EJP82_02005</name>
</gene>
<keyword evidence="2" id="KW-1185">Reference proteome</keyword>
<accession>A0A433YFS8</accession>
<dbReference type="EMBL" id="RZNY01000001">
    <property type="protein sequence ID" value="RUT48730.1"/>
    <property type="molecule type" value="Genomic_DNA"/>
</dbReference>
<evidence type="ECO:0000313" key="2">
    <source>
        <dbReference type="Proteomes" id="UP000279446"/>
    </source>
</evidence>
<dbReference type="SUPFAM" id="SSF48452">
    <property type="entry name" value="TPR-like"/>
    <property type="match status" value="1"/>
</dbReference>
<reference evidence="1 2" key="1">
    <citation type="submission" date="2018-12" db="EMBL/GenBank/DDBJ databases">
        <authorList>
            <person name="Sun L."/>
            <person name="Chen Z."/>
        </authorList>
    </citation>
    <scope>NUCLEOTIDE SEQUENCE [LARGE SCALE GENOMIC DNA]</scope>
    <source>
        <strain evidence="1 2">DSM 15890</strain>
    </source>
</reference>
<name>A0A433YFS8_9BACL</name>
<sequence>MELEKKELEKKELEPLYKIKVTCIYCENEFLTSRVRPSFKRAIRNDSDFCSYYKRENPDFYVVRICPACGFASTENSMDRLSDVQRKKFQDAIASRFVKKDYGGQRDWEAALESYKFGLLCAQTIGEKERMIASLLHHIAWLYRYKENNEQEQRFLKYSMESYIRVYENEGVSGSDARLMYLIGELNRRIGNYNDAVKWFSRVINDKKIVDAAMIRASREQWKLLREEMMNGGHELPEEMQN</sequence>
<dbReference type="AlphaFoldDB" id="A0A433YFS8"/>
<proteinExistence type="predicted"/>
<dbReference type="InterPro" id="IPR018708">
    <property type="entry name" value="DUF2225"/>
</dbReference>
<dbReference type="OrthoDB" id="9780343at2"/>
<dbReference type="RefSeq" id="WP_127190322.1">
    <property type="nucleotide sequence ID" value="NZ_JAUSSS010000008.1"/>
</dbReference>
<dbReference type="InterPro" id="IPR011990">
    <property type="entry name" value="TPR-like_helical_dom_sf"/>
</dbReference>
<protein>
    <submittedName>
        <fullName evidence="1">DUF2225 domain-containing protein</fullName>
    </submittedName>
</protein>